<dbReference type="Pfam" id="PF20236">
    <property type="entry name" value="DUF6593"/>
    <property type="match status" value="1"/>
</dbReference>
<accession>A0A1C7M5A0</accession>
<comment type="caution">
    <text evidence="2">The sequence shown here is derived from an EMBL/GenBank/DDBJ whole genome shotgun (WGS) entry which is preliminary data.</text>
</comment>
<dbReference type="OrthoDB" id="3256331at2759"/>
<dbReference type="InterPro" id="IPR046528">
    <property type="entry name" value="DUF6593"/>
</dbReference>
<evidence type="ECO:0000313" key="2">
    <source>
        <dbReference type="EMBL" id="OBZ72091.1"/>
    </source>
</evidence>
<reference evidence="2 3" key="1">
    <citation type="submission" date="2016-03" db="EMBL/GenBank/DDBJ databases">
        <title>Whole genome sequencing of Grifola frondosa 9006-11.</title>
        <authorList>
            <person name="Min B."/>
            <person name="Park H."/>
            <person name="Kim J.-G."/>
            <person name="Cho H."/>
            <person name="Oh Y.-L."/>
            <person name="Kong W.-S."/>
            <person name="Choi I.-G."/>
        </authorList>
    </citation>
    <scope>NUCLEOTIDE SEQUENCE [LARGE SCALE GENOMIC DNA]</scope>
    <source>
        <strain evidence="2 3">9006-11</strain>
    </source>
</reference>
<dbReference type="Proteomes" id="UP000092993">
    <property type="component" value="Unassembled WGS sequence"/>
</dbReference>
<proteinExistence type="predicted"/>
<keyword evidence="3" id="KW-1185">Reference proteome</keyword>
<evidence type="ECO:0000259" key="1">
    <source>
        <dbReference type="Pfam" id="PF20236"/>
    </source>
</evidence>
<gene>
    <name evidence="2" type="ORF">A0H81_07868</name>
</gene>
<organism evidence="2 3">
    <name type="scientific">Grifola frondosa</name>
    <name type="common">Maitake</name>
    <name type="synonym">Polyporus frondosus</name>
    <dbReference type="NCBI Taxonomy" id="5627"/>
    <lineage>
        <taxon>Eukaryota</taxon>
        <taxon>Fungi</taxon>
        <taxon>Dikarya</taxon>
        <taxon>Basidiomycota</taxon>
        <taxon>Agaricomycotina</taxon>
        <taxon>Agaricomycetes</taxon>
        <taxon>Polyporales</taxon>
        <taxon>Grifolaceae</taxon>
        <taxon>Grifola</taxon>
    </lineage>
</organism>
<dbReference type="AlphaFoldDB" id="A0A1C7M5A0"/>
<name>A0A1C7M5A0_GRIFR</name>
<dbReference type="EMBL" id="LUGG01000009">
    <property type="protein sequence ID" value="OBZ72091.1"/>
    <property type="molecule type" value="Genomic_DNA"/>
</dbReference>
<evidence type="ECO:0000313" key="3">
    <source>
        <dbReference type="Proteomes" id="UP000092993"/>
    </source>
</evidence>
<feature type="domain" description="DUF6593" evidence="1">
    <location>
        <begin position="13"/>
        <end position="67"/>
    </location>
</feature>
<sequence>MSESITTLTLILDNPCNSTISDADGKALYFVFTEHGAKTTTQVRNADNEVLASLEWRDVLPDRVVLGALPQSPYMSGCAPA</sequence>
<protein>
    <recommendedName>
        <fullName evidence="1">DUF6593 domain-containing protein</fullName>
    </recommendedName>
</protein>